<sequence length="267" mass="28872">MDECLSNAIPSSKGTSQSVQRFITPRTCLSGTSYTHASPDTPFIRFSDLTESASLDTPDYTFAMRVSTLFYLPTLALVTEALDKAKITISKASHSGNGCPQGTKGTPTHMVQVITFGFDQFQTYIGPGTSYTERSKNCQLHLNLQYPAGFSFAVVDSVYHGFALLDPGVTGNFFSTYYFSADAAKTSTTQTSIRGGGPWAAGQVYTKQDIVPAGDVVRSTCGGSQATLNVNNRIALNSEKPEAFGMITNDDATVSLQQQVHIEWYKC</sequence>
<dbReference type="EMBL" id="JAEMWZ010000247">
    <property type="protein sequence ID" value="KAG7129418.1"/>
    <property type="molecule type" value="Genomic_DNA"/>
</dbReference>
<evidence type="ECO:0000313" key="1">
    <source>
        <dbReference type="EMBL" id="KAG7129418.1"/>
    </source>
</evidence>
<dbReference type="Proteomes" id="UP000689129">
    <property type="component" value="Unassembled WGS sequence"/>
</dbReference>
<dbReference type="InterPro" id="IPR025649">
    <property type="entry name" value="DUF4360"/>
</dbReference>
<comment type="caution">
    <text evidence="1">The sequence shown here is derived from an EMBL/GenBank/DDBJ whole genome shotgun (WGS) entry which is preliminary data.</text>
</comment>
<dbReference type="OrthoDB" id="152248at2759"/>
<proteinExistence type="predicted"/>
<accession>A0A8I3AL99</accession>
<dbReference type="Pfam" id="PF14273">
    <property type="entry name" value="DUF4360"/>
    <property type="match status" value="1"/>
</dbReference>
<evidence type="ECO:0000313" key="2">
    <source>
        <dbReference type="Proteomes" id="UP000689129"/>
    </source>
</evidence>
<reference evidence="1" key="1">
    <citation type="journal article" date="2021" name="Mol. Plant Pathol.">
        <title>A 20-kb lineage-specific genomic region tames virulence in pathogenic amphidiploid Verticillium longisporum.</title>
        <authorList>
            <person name="Harting R."/>
            <person name="Starke J."/>
            <person name="Kusch H."/>
            <person name="Poggeler S."/>
            <person name="Maurus I."/>
            <person name="Schluter R."/>
            <person name="Landesfeind M."/>
            <person name="Bulla I."/>
            <person name="Nowrousian M."/>
            <person name="de Jonge R."/>
            <person name="Stahlhut G."/>
            <person name="Hoff K.J."/>
            <person name="Asshauer K.P."/>
            <person name="Thurmer A."/>
            <person name="Stanke M."/>
            <person name="Daniel R."/>
            <person name="Morgenstern B."/>
            <person name="Thomma B.P.H.J."/>
            <person name="Kronstad J.W."/>
            <person name="Braus-Stromeyer S.A."/>
            <person name="Braus G.H."/>
        </authorList>
    </citation>
    <scope>NUCLEOTIDE SEQUENCE</scope>
    <source>
        <strain evidence="1">Vl32</strain>
    </source>
</reference>
<protein>
    <submittedName>
        <fullName evidence="1">Putative secreted protein like</fullName>
    </submittedName>
</protein>
<dbReference type="AlphaFoldDB" id="A0A8I3AL99"/>
<dbReference type="PANTHER" id="PTHR38847:SF1">
    <property type="entry name" value="PSEUDOURIDINE SYNTHASE RSUA_RLUA-LIKE DOMAIN-CONTAINING PROTEIN"/>
    <property type="match status" value="1"/>
</dbReference>
<gene>
    <name evidence="1" type="ORF">HYQ45_011442</name>
</gene>
<organism evidence="1 2">
    <name type="scientific">Verticillium longisporum</name>
    <name type="common">Verticillium dahliae var. longisporum</name>
    <dbReference type="NCBI Taxonomy" id="100787"/>
    <lineage>
        <taxon>Eukaryota</taxon>
        <taxon>Fungi</taxon>
        <taxon>Dikarya</taxon>
        <taxon>Ascomycota</taxon>
        <taxon>Pezizomycotina</taxon>
        <taxon>Sordariomycetes</taxon>
        <taxon>Hypocreomycetidae</taxon>
        <taxon>Glomerellales</taxon>
        <taxon>Plectosphaerellaceae</taxon>
        <taxon>Verticillium</taxon>
    </lineage>
</organism>
<dbReference type="PANTHER" id="PTHR38847">
    <property type="match status" value="1"/>
</dbReference>
<name>A0A8I3AL99_VERLO</name>